<organism evidence="8 9">
    <name type="scientific">Oryctolagus cuniculus</name>
    <name type="common">Rabbit</name>
    <dbReference type="NCBI Taxonomy" id="9986"/>
    <lineage>
        <taxon>Eukaryota</taxon>
        <taxon>Metazoa</taxon>
        <taxon>Chordata</taxon>
        <taxon>Craniata</taxon>
        <taxon>Vertebrata</taxon>
        <taxon>Euteleostomi</taxon>
        <taxon>Mammalia</taxon>
        <taxon>Eutheria</taxon>
        <taxon>Euarchontoglires</taxon>
        <taxon>Glires</taxon>
        <taxon>Lagomorpha</taxon>
        <taxon>Leporidae</taxon>
        <taxon>Oryctolagus</taxon>
    </lineage>
</organism>
<reference evidence="8" key="2">
    <citation type="submission" date="2025-08" db="UniProtKB">
        <authorList>
            <consortium name="Ensembl"/>
        </authorList>
    </citation>
    <scope>IDENTIFICATION</scope>
    <source>
        <strain evidence="8">Thorbecke</strain>
    </source>
</reference>
<gene>
    <name evidence="8" type="primary">SLC29A3</name>
</gene>
<evidence type="ECO:0000256" key="2">
    <source>
        <dbReference type="ARBA" id="ARBA00007965"/>
    </source>
</evidence>
<accession>A0A5F9D0R1</accession>
<dbReference type="InterPro" id="IPR002259">
    <property type="entry name" value="Eqnu_transpt"/>
</dbReference>
<dbReference type="Proteomes" id="UP000001811">
    <property type="component" value="Chromosome 18"/>
</dbReference>
<evidence type="ECO:0000256" key="7">
    <source>
        <dbReference type="SAM" id="Phobius"/>
    </source>
</evidence>
<feature type="transmembrane region" description="Helical" evidence="7">
    <location>
        <begin position="156"/>
        <end position="179"/>
    </location>
</feature>
<name>A0A5F9D0R1_RABIT</name>
<keyword evidence="6 7" id="KW-0472">Membrane</keyword>
<dbReference type="GO" id="GO:0005337">
    <property type="term" value="F:nucleoside transmembrane transporter activity"/>
    <property type="evidence" value="ECO:0007669"/>
    <property type="project" value="InterPro"/>
</dbReference>
<feature type="transmembrane region" description="Helical" evidence="7">
    <location>
        <begin position="125"/>
        <end position="144"/>
    </location>
</feature>
<dbReference type="GO" id="GO:0005794">
    <property type="term" value="C:Golgi apparatus"/>
    <property type="evidence" value="ECO:0007669"/>
    <property type="project" value="TreeGrafter"/>
</dbReference>
<dbReference type="PANTHER" id="PTHR10332">
    <property type="entry name" value="EQUILIBRATIVE NUCLEOSIDE TRANSPORTER"/>
    <property type="match status" value="1"/>
</dbReference>
<dbReference type="Ensembl" id="ENSOCUT00000060536.1">
    <property type="protein sequence ID" value="ENSOCUP00000039710.1"/>
    <property type="gene ID" value="ENSOCUG00000006953.4"/>
</dbReference>
<evidence type="ECO:0000313" key="8">
    <source>
        <dbReference type="Ensembl" id="ENSOCUP00000039710.1"/>
    </source>
</evidence>
<keyword evidence="5 7" id="KW-1133">Transmembrane helix</keyword>
<evidence type="ECO:0000256" key="5">
    <source>
        <dbReference type="ARBA" id="ARBA00022989"/>
    </source>
</evidence>
<feature type="transmembrane region" description="Helical" evidence="7">
    <location>
        <begin position="98"/>
        <end position="118"/>
    </location>
</feature>
<reference evidence="8" key="3">
    <citation type="submission" date="2025-09" db="UniProtKB">
        <authorList>
            <consortium name="Ensembl"/>
        </authorList>
    </citation>
    <scope>IDENTIFICATION</scope>
    <source>
        <strain evidence="8">Thorbecke</strain>
    </source>
</reference>
<reference evidence="8 9" key="1">
    <citation type="journal article" date="2011" name="Nature">
        <title>A high-resolution map of human evolutionary constraint using 29 mammals.</title>
        <authorList>
            <person name="Lindblad-Toh K."/>
            <person name="Garber M."/>
            <person name="Zuk O."/>
            <person name="Lin M.F."/>
            <person name="Parker B.J."/>
            <person name="Washietl S."/>
            <person name="Kheradpour P."/>
            <person name="Ernst J."/>
            <person name="Jordan G."/>
            <person name="Mauceli E."/>
            <person name="Ward L.D."/>
            <person name="Lowe C.B."/>
            <person name="Holloway A.K."/>
            <person name="Clamp M."/>
            <person name="Gnerre S."/>
            <person name="Alfoldi J."/>
            <person name="Beal K."/>
            <person name="Chang J."/>
            <person name="Clawson H."/>
            <person name="Cuff J."/>
            <person name="Di Palma F."/>
            <person name="Fitzgerald S."/>
            <person name="Flicek P."/>
            <person name="Guttman M."/>
            <person name="Hubisz M.J."/>
            <person name="Jaffe D.B."/>
            <person name="Jungreis I."/>
            <person name="Kent W.J."/>
            <person name="Kostka D."/>
            <person name="Lara M."/>
            <person name="Martins A.L."/>
            <person name="Massingham T."/>
            <person name="Moltke I."/>
            <person name="Raney B.J."/>
            <person name="Rasmussen M.D."/>
            <person name="Robinson J."/>
            <person name="Stark A."/>
            <person name="Vilella A.J."/>
            <person name="Wen J."/>
            <person name="Xie X."/>
            <person name="Zody M.C."/>
            <person name="Baldwin J."/>
            <person name="Bloom T."/>
            <person name="Chin C.W."/>
            <person name="Heiman D."/>
            <person name="Nicol R."/>
            <person name="Nusbaum C."/>
            <person name="Young S."/>
            <person name="Wilkinson J."/>
            <person name="Worley K.C."/>
            <person name="Kovar C.L."/>
            <person name="Muzny D.M."/>
            <person name="Gibbs R.A."/>
            <person name="Cree A."/>
            <person name="Dihn H.H."/>
            <person name="Fowler G."/>
            <person name="Jhangiani S."/>
            <person name="Joshi V."/>
            <person name="Lee S."/>
            <person name="Lewis L.R."/>
            <person name="Nazareth L.V."/>
            <person name="Okwuonu G."/>
            <person name="Santibanez J."/>
            <person name="Warren W.C."/>
            <person name="Mardis E.R."/>
            <person name="Weinstock G.M."/>
            <person name="Wilson R.K."/>
            <person name="Delehaunty K."/>
            <person name="Dooling D."/>
            <person name="Fronik C."/>
            <person name="Fulton L."/>
            <person name="Fulton B."/>
            <person name="Graves T."/>
            <person name="Minx P."/>
            <person name="Sodergren E."/>
            <person name="Birney E."/>
            <person name="Margulies E.H."/>
            <person name="Herrero J."/>
            <person name="Green E.D."/>
            <person name="Haussler D."/>
            <person name="Siepel A."/>
            <person name="Goldman N."/>
            <person name="Pollard K.S."/>
            <person name="Pedersen J.S."/>
            <person name="Lander E.S."/>
            <person name="Kellis M."/>
        </authorList>
    </citation>
    <scope>NUCLEOTIDE SEQUENCE [LARGE SCALE GENOMIC DNA]</scope>
    <source>
        <strain evidence="8 9">Thorbecke inbred</strain>
    </source>
</reference>
<evidence type="ECO:0000256" key="4">
    <source>
        <dbReference type="ARBA" id="ARBA00022692"/>
    </source>
</evidence>
<sequence length="214" mass="23254">MTFITAATPPTEPGAALSALTGRPCWRGCWNTRPLGCPGPRTVSTALHHLLPGRGQHAAWNFFVTAKEYWVFKLHNCSGSASRLDPEDSDILNYFESYLAIASTVPSLLCLVANFLLVNRVPVHVRVLASLLVTLAVFVVMTVLVKVDTSSWTRGFFAITIVCMAVVSGASIVFSSSVYGMTGSFPMRNSQALISGCTSMIDCHRRDQPGTWCH</sequence>
<protein>
    <submittedName>
        <fullName evidence="8">Solute carrier family 29 member 3</fullName>
    </submittedName>
</protein>
<comment type="similarity">
    <text evidence="2">Belongs to the SLC29A/ENT transporter (TC 2.A.57) family.</text>
</comment>
<evidence type="ECO:0000256" key="3">
    <source>
        <dbReference type="ARBA" id="ARBA00022448"/>
    </source>
</evidence>
<dbReference type="AlphaFoldDB" id="A0A5F9D0R1"/>
<proteinExistence type="inferred from homology"/>
<evidence type="ECO:0000256" key="1">
    <source>
        <dbReference type="ARBA" id="ARBA00004141"/>
    </source>
</evidence>
<keyword evidence="9" id="KW-1185">Reference proteome</keyword>
<keyword evidence="3" id="KW-0813">Transport</keyword>
<dbReference type="Bgee" id="ENSOCUG00000006953">
    <property type="expression patterns" value="Expressed in blood and 18 other cell types or tissues"/>
</dbReference>
<dbReference type="GO" id="GO:0005886">
    <property type="term" value="C:plasma membrane"/>
    <property type="evidence" value="ECO:0007669"/>
    <property type="project" value="TreeGrafter"/>
</dbReference>
<dbReference type="EMBL" id="AAGW02036995">
    <property type="status" value="NOT_ANNOTATED_CDS"/>
    <property type="molecule type" value="Genomic_DNA"/>
</dbReference>
<keyword evidence="4 7" id="KW-0812">Transmembrane</keyword>
<dbReference type="PANTHER" id="PTHR10332:SF17">
    <property type="entry name" value="EQUILIBRATIVE NUCLEOSIDE TRANSPORTER 3"/>
    <property type="match status" value="1"/>
</dbReference>
<dbReference type="GeneTree" id="ENSGT00950000182898"/>
<evidence type="ECO:0000256" key="6">
    <source>
        <dbReference type="ARBA" id="ARBA00023136"/>
    </source>
</evidence>
<comment type="subcellular location">
    <subcellularLocation>
        <location evidence="1">Membrane</location>
        <topology evidence="1">Multi-pass membrane protein</topology>
    </subcellularLocation>
</comment>
<evidence type="ECO:0000313" key="9">
    <source>
        <dbReference type="Proteomes" id="UP000001811"/>
    </source>
</evidence>